<dbReference type="EMBL" id="CAKXAJ010022954">
    <property type="protein sequence ID" value="CAH2227350.1"/>
    <property type="molecule type" value="Genomic_DNA"/>
</dbReference>
<comment type="caution">
    <text evidence="2">The sequence shown here is derived from an EMBL/GenBank/DDBJ whole genome shotgun (WGS) entry which is preliminary data.</text>
</comment>
<protein>
    <submittedName>
        <fullName evidence="2">Jg3131 protein</fullName>
    </submittedName>
</protein>
<feature type="non-terminal residue" evidence="2">
    <location>
        <position position="1"/>
    </location>
</feature>
<organism evidence="2 3">
    <name type="scientific">Pararge aegeria aegeria</name>
    <dbReference type="NCBI Taxonomy" id="348720"/>
    <lineage>
        <taxon>Eukaryota</taxon>
        <taxon>Metazoa</taxon>
        <taxon>Ecdysozoa</taxon>
        <taxon>Arthropoda</taxon>
        <taxon>Hexapoda</taxon>
        <taxon>Insecta</taxon>
        <taxon>Pterygota</taxon>
        <taxon>Neoptera</taxon>
        <taxon>Endopterygota</taxon>
        <taxon>Lepidoptera</taxon>
        <taxon>Glossata</taxon>
        <taxon>Ditrysia</taxon>
        <taxon>Papilionoidea</taxon>
        <taxon>Nymphalidae</taxon>
        <taxon>Satyrinae</taxon>
        <taxon>Satyrini</taxon>
        <taxon>Parargina</taxon>
        <taxon>Pararge</taxon>
    </lineage>
</organism>
<evidence type="ECO:0000313" key="3">
    <source>
        <dbReference type="Proteomes" id="UP000838756"/>
    </source>
</evidence>
<gene>
    <name evidence="2" type="primary">jg3131</name>
    <name evidence="2" type="ORF">PAEG_LOCUS7879</name>
</gene>
<feature type="compositionally biased region" description="Polar residues" evidence="1">
    <location>
        <begin position="54"/>
        <end position="64"/>
    </location>
</feature>
<reference evidence="2" key="1">
    <citation type="submission" date="2022-03" db="EMBL/GenBank/DDBJ databases">
        <authorList>
            <person name="Lindestad O."/>
        </authorList>
    </citation>
    <scope>NUCLEOTIDE SEQUENCE</scope>
</reference>
<keyword evidence="3" id="KW-1185">Reference proteome</keyword>
<sequence>YNQEMSEFHRIKNPLQAREVPVHEVIQLQFTKGKLPDFKLVEKRAGNPQKRRINTSYSCATIPQGNKDGPRDDDFVTDIHPWRLSRWMFARAYCSVVPIILRIRVQLKSLTQIDNELTSSL</sequence>
<evidence type="ECO:0000256" key="1">
    <source>
        <dbReference type="SAM" id="MobiDB-lite"/>
    </source>
</evidence>
<accession>A0A8S4R283</accession>
<evidence type="ECO:0000313" key="2">
    <source>
        <dbReference type="EMBL" id="CAH2227350.1"/>
    </source>
</evidence>
<proteinExistence type="predicted"/>
<name>A0A8S4R283_9NEOP</name>
<dbReference type="AlphaFoldDB" id="A0A8S4R283"/>
<feature type="region of interest" description="Disordered" evidence="1">
    <location>
        <begin position="52"/>
        <end position="73"/>
    </location>
</feature>
<dbReference type="Proteomes" id="UP000838756">
    <property type="component" value="Unassembled WGS sequence"/>
</dbReference>